<keyword evidence="2" id="KW-0560">Oxidoreductase</keyword>
<evidence type="ECO:0000259" key="1">
    <source>
        <dbReference type="Pfam" id="PF07746"/>
    </source>
</evidence>
<dbReference type="Proteomes" id="UP001419910">
    <property type="component" value="Unassembled WGS sequence"/>
</dbReference>
<name>A0ABU9YCI6_9SPHN</name>
<proteinExistence type="predicted"/>
<dbReference type="GO" id="GO:0018579">
    <property type="term" value="F:protocatechuate 4,5-dioxygenase activity"/>
    <property type="evidence" value="ECO:0007669"/>
    <property type="project" value="UniProtKB-EC"/>
</dbReference>
<organism evidence="2 3">
    <name type="scientific">Sphingomonas oligophenolica</name>
    <dbReference type="NCBI Taxonomy" id="301154"/>
    <lineage>
        <taxon>Bacteria</taxon>
        <taxon>Pseudomonadati</taxon>
        <taxon>Pseudomonadota</taxon>
        <taxon>Alphaproteobacteria</taxon>
        <taxon>Sphingomonadales</taxon>
        <taxon>Sphingomonadaceae</taxon>
        <taxon>Sphingomonas</taxon>
    </lineage>
</organism>
<keyword evidence="3" id="KW-1185">Reference proteome</keyword>
<protein>
    <submittedName>
        <fullName evidence="2">Protocatechuate 4,5-dioxygenase subunit alpha</fullName>
        <ecNumber evidence="2">1.13.11.8</ecNumber>
    </submittedName>
</protein>
<dbReference type="CDD" id="cd07925">
    <property type="entry name" value="LigA_like_1"/>
    <property type="match status" value="1"/>
</dbReference>
<gene>
    <name evidence="2" type="ORF">ABC974_28170</name>
</gene>
<feature type="domain" description="Extradiol ring-cleavage dioxygenase LigAB LigA subunit" evidence="1">
    <location>
        <begin position="29"/>
        <end position="114"/>
    </location>
</feature>
<accession>A0ABU9YCI6</accession>
<dbReference type="InterPro" id="IPR011986">
    <property type="entry name" value="Xdiol_dOase_LigA"/>
</dbReference>
<evidence type="ECO:0000313" key="3">
    <source>
        <dbReference type="Proteomes" id="UP001419910"/>
    </source>
</evidence>
<dbReference type="EMBL" id="JBDIME010000052">
    <property type="protein sequence ID" value="MEN2793527.1"/>
    <property type="molecule type" value="Genomic_DNA"/>
</dbReference>
<dbReference type="Pfam" id="PF07746">
    <property type="entry name" value="LigA"/>
    <property type="match status" value="1"/>
</dbReference>
<dbReference type="NCBIfam" id="NF009918">
    <property type="entry name" value="PRK13378.1"/>
    <property type="match status" value="1"/>
</dbReference>
<evidence type="ECO:0000313" key="2">
    <source>
        <dbReference type="EMBL" id="MEN2793527.1"/>
    </source>
</evidence>
<dbReference type="EC" id="1.13.11.8" evidence="2"/>
<dbReference type="Gene3D" id="1.10.700.10">
    <property type="entry name" value="Dioxygenase LigAB, LigA subunit"/>
    <property type="match status" value="1"/>
</dbReference>
<sequence>MQETARPACEEIAGTTIFDGSMAQRGYALNAMCFSFNEAANRDAFRRDEAAYCDRFKLNPEQRRAVAGKDVLGLLAAGGNIYYLAKLAGIWGLNVQDVGAAQTGMSVPEFKAMLLGQADAGRAGMTEAVQ</sequence>
<dbReference type="RefSeq" id="WP_343891957.1">
    <property type="nucleotide sequence ID" value="NZ_BAAAEH010000048.1"/>
</dbReference>
<dbReference type="InterPro" id="IPR036622">
    <property type="entry name" value="LigA_sf"/>
</dbReference>
<dbReference type="SUPFAM" id="SSF48076">
    <property type="entry name" value="LigA subunit of an aromatic-ring-opening dioxygenase LigAB"/>
    <property type="match status" value="1"/>
</dbReference>
<comment type="caution">
    <text evidence="2">The sequence shown here is derived from an EMBL/GenBank/DDBJ whole genome shotgun (WGS) entry which is preliminary data.</text>
</comment>
<reference evidence="2 3" key="1">
    <citation type="submission" date="2024-05" db="EMBL/GenBank/DDBJ databases">
        <authorList>
            <person name="Liu Q."/>
            <person name="Xin Y.-H."/>
        </authorList>
    </citation>
    <scope>NUCLEOTIDE SEQUENCE [LARGE SCALE GENOMIC DNA]</scope>
    <source>
        <strain evidence="2 3">CGMCC 1.10181</strain>
    </source>
</reference>